<name>A0A151ZD72_TIELA</name>
<dbReference type="AlphaFoldDB" id="A0A151ZD72"/>
<dbReference type="PANTHER" id="PTHR23004:SF11">
    <property type="entry name" value="PROTEIN RPI-1"/>
    <property type="match status" value="1"/>
</dbReference>
<dbReference type="Pfam" id="PF03607">
    <property type="entry name" value="DCX"/>
    <property type="match status" value="2"/>
</dbReference>
<dbReference type="OMA" id="YICCGGE"/>
<feature type="region of interest" description="Disordered" evidence="1">
    <location>
        <begin position="112"/>
        <end position="196"/>
    </location>
</feature>
<evidence type="ECO:0000256" key="1">
    <source>
        <dbReference type="SAM" id="MobiDB-lite"/>
    </source>
</evidence>
<dbReference type="GO" id="GO:0005874">
    <property type="term" value="C:microtubule"/>
    <property type="evidence" value="ECO:0007669"/>
    <property type="project" value="TreeGrafter"/>
</dbReference>
<accession>A0A151ZD72</accession>
<feature type="compositionally biased region" description="Low complexity" evidence="1">
    <location>
        <begin position="174"/>
        <end position="192"/>
    </location>
</feature>
<dbReference type="OrthoDB" id="548799at2759"/>
<feature type="domain" description="Doublecortin" evidence="2">
    <location>
        <begin position="19"/>
        <end position="96"/>
    </location>
</feature>
<dbReference type="CDD" id="cd01617">
    <property type="entry name" value="DCX"/>
    <property type="match status" value="2"/>
</dbReference>
<evidence type="ECO:0000313" key="3">
    <source>
        <dbReference type="EMBL" id="KYQ91890.1"/>
    </source>
</evidence>
<evidence type="ECO:0000259" key="2">
    <source>
        <dbReference type="PROSITE" id="PS50309"/>
    </source>
</evidence>
<dbReference type="SMART" id="SM00537">
    <property type="entry name" value="DCX"/>
    <property type="match status" value="2"/>
</dbReference>
<dbReference type="InParanoid" id="A0A151ZD72"/>
<comment type="caution">
    <text evidence="3">The sequence shown here is derived from an EMBL/GenBank/DDBJ whole genome shotgun (WGS) entry which is preliminary data.</text>
</comment>
<sequence length="328" mass="36200">MTSPARAMQKFGVQTEKGKNITCWRNGDKHMAEGVKIVIHPTKFKTYDQLKTEFNTKVELYTGNVNKVYTMDKKLVKGLEDFEDGHNYICCGAEKLNEDIIPRGLIGIFGKQEQASTSTSTSTTEDSSSSDTPTTTTTTTTTPLKPRSMSTSTHTTPVKLEHSSNTTTPLKPRSSSTSAGSSPSVTSPPSAGLKKPVCSVYQSGQKPDKFSTQTEKAKVINAFRNGDKFHGGERVTIHSTKFKTYDQLKEQLSKQVKLVTGSVRKVYSVDGKQVKDLNDFIDGGYYICCGGEVLNTHDINPILVQQQQQQQEQKPQESQQQESQPISI</sequence>
<dbReference type="STRING" id="361077.A0A151ZD72"/>
<gene>
    <name evidence="3" type="ORF">DLAC_07231</name>
</gene>
<dbReference type="GO" id="GO:0035556">
    <property type="term" value="P:intracellular signal transduction"/>
    <property type="evidence" value="ECO:0007669"/>
    <property type="project" value="InterPro"/>
</dbReference>
<proteinExistence type="predicted"/>
<organism evidence="3 4">
    <name type="scientific">Tieghemostelium lacteum</name>
    <name type="common">Slime mold</name>
    <name type="synonym">Dictyostelium lacteum</name>
    <dbReference type="NCBI Taxonomy" id="361077"/>
    <lineage>
        <taxon>Eukaryota</taxon>
        <taxon>Amoebozoa</taxon>
        <taxon>Evosea</taxon>
        <taxon>Eumycetozoa</taxon>
        <taxon>Dictyostelia</taxon>
        <taxon>Dictyosteliales</taxon>
        <taxon>Raperosteliaceae</taxon>
        <taxon>Tieghemostelium</taxon>
    </lineage>
</organism>
<feature type="region of interest" description="Disordered" evidence="1">
    <location>
        <begin position="305"/>
        <end position="328"/>
    </location>
</feature>
<dbReference type="SUPFAM" id="SSF89837">
    <property type="entry name" value="Doublecortin (DC)"/>
    <property type="match status" value="2"/>
</dbReference>
<evidence type="ECO:0000313" key="4">
    <source>
        <dbReference type="Proteomes" id="UP000076078"/>
    </source>
</evidence>
<feature type="compositionally biased region" description="Low complexity" evidence="1">
    <location>
        <begin position="116"/>
        <end position="143"/>
    </location>
</feature>
<dbReference type="EMBL" id="LODT01000033">
    <property type="protein sequence ID" value="KYQ91890.1"/>
    <property type="molecule type" value="Genomic_DNA"/>
</dbReference>
<dbReference type="InterPro" id="IPR003533">
    <property type="entry name" value="Doublecortin_dom"/>
</dbReference>
<dbReference type="Gene3D" id="3.10.20.230">
    <property type="entry name" value="Doublecortin domain"/>
    <property type="match status" value="2"/>
</dbReference>
<dbReference type="Proteomes" id="UP000076078">
    <property type="component" value="Unassembled WGS sequence"/>
</dbReference>
<dbReference type="GO" id="GO:0005815">
    <property type="term" value="C:microtubule organizing center"/>
    <property type="evidence" value="ECO:0007669"/>
    <property type="project" value="TreeGrafter"/>
</dbReference>
<protein>
    <submittedName>
        <fullName evidence="3">Doublecortin domain-containing protein</fullName>
    </submittedName>
</protein>
<dbReference type="PROSITE" id="PS50309">
    <property type="entry name" value="DC"/>
    <property type="match status" value="2"/>
</dbReference>
<dbReference type="InterPro" id="IPR036572">
    <property type="entry name" value="Doublecortin_dom_sf"/>
</dbReference>
<feature type="domain" description="Doublecortin" evidence="2">
    <location>
        <begin position="218"/>
        <end position="300"/>
    </location>
</feature>
<reference evidence="3 4" key="1">
    <citation type="submission" date="2015-12" db="EMBL/GenBank/DDBJ databases">
        <title>Dictyostelia acquired genes for synthesis and detection of signals that induce cell-type specialization by lateral gene transfer from prokaryotes.</title>
        <authorList>
            <person name="Gloeckner G."/>
            <person name="Schaap P."/>
        </authorList>
    </citation>
    <scope>NUCLEOTIDE SEQUENCE [LARGE SCALE GENOMIC DNA]</scope>
    <source>
        <strain evidence="3 4">TK</strain>
    </source>
</reference>
<dbReference type="FunFam" id="3.10.20.230:FF:000026">
    <property type="entry name" value="Protein doublecortin"/>
    <property type="match status" value="1"/>
</dbReference>
<keyword evidence="4" id="KW-1185">Reference proteome</keyword>
<dbReference type="PANTHER" id="PTHR23004">
    <property type="entry name" value="DOUBLECORTIN DOMAIN CONTAINING 2"/>
    <property type="match status" value="1"/>
</dbReference>